<organism evidence="8 9">
    <name type="scientific">Latimeria chalumnae</name>
    <name type="common">Coelacanth</name>
    <dbReference type="NCBI Taxonomy" id="7897"/>
    <lineage>
        <taxon>Eukaryota</taxon>
        <taxon>Metazoa</taxon>
        <taxon>Chordata</taxon>
        <taxon>Craniata</taxon>
        <taxon>Vertebrata</taxon>
        <taxon>Euteleostomi</taxon>
        <taxon>Coelacanthiformes</taxon>
        <taxon>Coelacanthidae</taxon>
        <taxon>Latimeria</taxon>
    </lineage>
</organism>
<dbReference type="PRINTS" id="PR00625">
    <property type="entry name" value="JDOMAIN"/>
</dbReference>
<dbReference type="HOGENOM" id="CLU_118857_0_0_1"/>
<dbReference type="Bgee" id="ENSLACG00000007586">
    <property type="expression patterns" value="Expressed in pelvic fin and 5 other cell types or tissues"/>
</dbReference>
<dbReference type="Proteomes" id="UP000008672">
    <property type="component" value="Unassembled WGS sequence"/>
</dbReference>
<reference evidence="8" key="3">
    <citation type="submission" date="2025-09" db="UniProtKB">
        <authorList>
            <consortium name="Ensembl"/>
        </authorList>
    </citation>
    <scope>IDENTIFICATION</scope>
</reference>
<dbReference type="Pfam" id="PF00226">
    <property type="entry name" value="DnaJ"/>
    <property type="match status" value="1"/>
</dbReference>
<evidence type="ECO:0000256" key="4">
    <source>
        <dbReference type="ARBA" id="ARBA00074358"/>
    </source>
</evidence>
<dbReference type="EMBL" id="AFYH01216868">
    <property type="status" value="NOT_ANNOTATED_CDS"/>
    <property type="molecule type" value="Genomic_DNA"/>
</dbReference>
<dbReference type="AlphaFoldDB" id="H3AG09"/>
<dbReference type="InterPro" id="IPR036869">
    <property type="entry name" value="J_dom_sf"/>
</dbReference>
<comment type="function">
    <text evidence="2">Probable co-chaperone that participates in the proper folding of biopterin-dependent aromatic amino acid hydroxylases, which include phenylalanine-4-hydroxylase (PAH), tyrosine 3-monooxygenase (TH) and peripheral and neuronal tryptophan hydroxylases (TPH1 and TPH2).</text>
</comment>
<reference evidence="8" key="2">
    <citation type="submission" date="2025-08" db="UniProtKB">
        <authorList>
            <consortium name="Ensembl"/>
        </authorList>
    </citation>
    <scope>IDENTIFICATION</scope>
</reference>
<evidence type="ECO:0000259" key="7">
    <source>
        <dbReference type="PROSITE" id="PS50076"/>
    </source>
</evidence>
<keyword evidence="1" id="KW-0143">Chaperone</keyword>
<evidence type="ECO:0000256" key="6">
    <source>
        <dbReference type="SAM" id="MobiDB-lite"/>
    </source>
</evidence>
<dbReference type="PANTHER" id="PTHR44500:SF1">
    <property type="entry name" value="DNAJ HOMOLOG SUBFAMILY C MEMBER 12"/>
    <property type="match status" value="1"/>
</dbReference>
<dbReference type="PANTHER" id="PTHR44500">
    <property type="entry name" value="DNAJ HOMOLOG SUBFAMILY C MEMBER 12"/>
    <property type="match status" value="1"/>
</dbReference>
<dbReference type="Gene3D" id="1.10.287.110">
    <property type="entry name" value="DnaJ domain"/>
    <property type="match status" value="1"/>
</dbReference>
<accession>H3AG09</accession>
<evidence type="ECO:0000313" key="8">
    <source>
        <dbReference type="Ensembl" id="ENSLACP00000008580.1"/>
    </source>
</evidence>
<protein>
    <recommendedName>
        <fullName evidence="4">DnaJ homolog subfamily C member 12</fullName>
    </recommendedName>
    <alternativeName>
        <fullName evidence="5">J domain-containing protein 1</fullName>
    </alternativeName>
</protein>
<dbReference type="GeneTree" id="ENSGT00940000159378"/>
<dbReference type="CDD" id="cd06257">
    <property type="entry name" value="DnaJ"/>
    <property type="match status" value="1"/>
</dbReference>
<dbReference type="GO" id="GO:0005737">
    <property type="term" value="C:cytoplasm"/>
    <property type="evidence" value="ECO:0007669"/>
    <property type="project" value="TreeGrafter"/>
</dbReference>
<dbReference type="PROSITE" id="PS50076">
    <property type="entry name" value="DNAJ_2"/>
    <property type="match status" value="1"/>
</dbReference>
<dbReference type="Ensembl" id="ENSLACT00000008648.1">
    <property type="protein sequence ID" value="ENSLACP00000008580.1"/>
    <property type="gene ID" value="ENSLACG00000007586.2"/>
</dbReference>
<evidence type="ECO:0000256" key="3">
    <source>
        <dbReference type="ARBA" id="ARBA00066073"/>
    </source>
</evidence>
<reference evidence="9" key="1">
    <citation type="submission" date="2011-08" db="EMBL/GenBank/DDBJ databases">
        <title>The draft genome of Latimeria chalumnae.</title>
        <authorList>
            <person name="Di Palma F."/>
            <person name="Alfoldi J."/>
            <person name="Johnson J."/>
            <person name="Berlin A."/>
            <person name="Gnerre S."/>
            <person name="Jaffe D."/>
            <person name="MacCallum I."/>
            <person name="Young S."/>
            <person name="Walker B.J."/>
            <person name="Lander E."/>
            <person name="Lindblad-Toh K."/>
        </authorList>
    </citation>
    <scope>NUCLEOTIDE SEQUENCE [LARGE SCALE GENOMIC DNA]</scope>
    <source>
        <strain evidence="9">Wild caught</strain>
    </source>
</reference>
<dbReference type="SMART" id="SM00271">
    <property type="entry name" value="DnaJ"/>
    <property type="match status" value="1"/>
</dbReference>
<dbReference type="InterPro" id="IPR001623">
    <property type="entry name" value="DnaJ_domain"/>
</dbReference>
<proteinExistence type="predicted"/>
<dbReference type="InterPro" id="IPR029827">
    <property type="entry name" value="JDP1-like"/>
</dbReference>
<feature type="region of interest" description="Disordered" evidence="6">
    <location>
        <begin position="130"/>
        <end position="159"/>
    </location>
</feature>
<gene>
    <name evidence="8" type="primary">DNAJC12</name>
</gene>
<feature type="compositionally biased region" description="Polar residues" evidence="6">
    <location>
        <begin position="146"/>
        <end position="159"/>
    </location>
</feature>
<dbReference type="FunFam" id="1.10.287.110:FF:000049">
    <property type="entry name" value="DnaJ homolog subfamily C member 12"/>
    <property type="match status" value="1"/>
</dbReference>
<dbReference type="SUPFAM" id="SSF46565">
    <property type="entry name" value="Chaperone J-domain"/>
    <property type="match status" value="1"/>
</dbReference>
<evidence type="ECO:0000256" key="5">
    <source>
        <dbReference type="ARBA" id="ARBA00076580"/>
    </source>
</evidence>
<evidence type="ECO:0000313" key="9">
    <source>
        <dbReference type="Proteomes" id="UP000008672"/>
    </source>
</evidence>
<sequence>MDAILNCNPEDLEDYYTVLGCDELSTTEQILTEFKSRALECHPDKHPENPKAVEEFQKLQQAKETLANEESRTRYDYWRRSKITIPFQQWEALSDSVKMSMHWAVRTKKEPMLEPLNTDSAVSTGYKIESQAQEETKKQEAEEPQSPKSPDSPNWPRNIQKGTILQKKKFTGIYDASYWHLRFRWSADTPSELLRKFRNYEI</sequence>
<keyword evidence="9" id="KW-1185">Reference proteome</keyword>
<dbReference type="EMBL" id="AFYH01216867">
    <property type="status" value="NOT_ANNOTATED_CDS"/>
    <property type="molecule type" value="Genomic_DNA"/>
</dbReference>
<comment type="subunit">
    <text evidence="3">Interacts with HSPA8. Interacts with TPH1. Interacts with TPH2.</text>
</comment>
<evidence type="ECO:0000256" key="2">
    <source>
        <dbReference type="ARBA" id="ARBA00053379"/>
    </source>
</evidence>
<name>H3AG09_LATCH</name>
<feature type="domain" description="J" evidence="7">
    <location>
        <begin position="14"/>
        <end position="79"/>
    </location>
</feature>
<evidence type="ECO:0000256" key="1">
    <source>
        <dbReference type="ARBA" id="ARBA00023186"/>
    </source>
</evidence>